<dbReference type="Proteomes" id="UP000887576">
    <property type="component" value="Unplaced"/>
</dbReference>
<evidence type="ECO:0000313" key="2">
    <source>
        <dbReference type="WBParaSite" id="JU765_v2.g7880.t1"/>
    </source>
</evidence>
<accession>A0AC34RLI1</accession>
<name>A0AC34RLI1_9BILA</name>
<reference evidence="2" key="1">
    <citation type="submission" date="2022-11" db="UniProtKB">
        <authorList>
            <consortium name="WormBaseParasite"/>
        </authorList>
    </citation>
    <scope>IDENTIFICATION</scope>
</reference>
<sequence length="608" mass="70051">MFGDSFELFVIHCDTYVSAARHSLSFVLGFYVSIVASRWWSTFMRLPWPDTICLYISAFLTSRGERYRKEEKIQRRTVVRYLVLSCVMVFRNISERIRKRFPDLDYLKDSLLTAQELELIKKVEKNERTCVYWLPLMWVMKIFKKCYEEYRTLDEVHFVTLNQEIRNYRDCLNDLLSADWVCIPLFVFYLGWLKVAQVTLNPFGVDDDDFEVDYLIERNLKIGYAMTDELFDLAPELVEVNLANQLPHTKASAKNCRRVNPMIGSVANLPVNRRDAQMVPPHDIFRHPEYSISMPRMEEKEFEEKLLDKLPPSTAPNSSNIKAMMKSEMPKCSEQIVEQTQTPSQAPEITGVAKPDKKEMKSNDDGKPLKEVTAQFSNEINPPKPVPTPAPTPTPTPTGGTPKVKAVTPKKKSCENTRDPKEAKSGDKTKEVKIKESPRHPPNPKEAKSGDKTKEVKIKDSPRHPPSPKEKTEIEKNPVVVVQEKKKESAGTPKKEESKKDAKESKKDAKESKKDAKESKKDQKKVEEKVEAKKMEEVKKSDEKKEEKVEDKKMEKVAEKLEELKLERKSDQTLHQETQITRIQAFSLTEKTQDIKPNASKPNSLKDL</sequence>
<evidence type="ECO:0000313" key="1">
    <source>
        <dbReference type="Proteomes" id="UP000887576"/>
    </source>
</evidence>
<dbReference type="WBParaSite" id="JU765_v2.g7880.t1">
    <property type="protein sequence ID" value="JU765_v2.g7880.t1"/>
    <property type="gene ID" value="JU765_v2.g7880"/>
</dbReference>
<proteinExistence type="predicted"/>
<organism evidence="1 2">
    <name type="scientific">Panagrolaimus sp. JU765</name>
    <dbReference type="NCBI Taxonomy" id="591449"/>
    <lineage>
        <taxon>Eukaryota</taxon>
        <taxon>Metazoa</taxon>
        <taxon>Ecdysozoa</taxon>
        <taxon>Nematoda</taxon>
        <taxon>Chromadorea</taxon>
        <taxon>Rhabditida</taxon>
        <taxon>Tylenchina</taxon>
        <taxon>Panagrolaimomorpha</taxon>
        <taxon>Panagrolaimoidea</taxon>
        <taxon>Panagrolaimidae</taxon>
        <taxon>Panagrolaimus</taxon>
    </lineage>
</organism>
<protein>
    <submittedName>
        <fullName evidence="2">Bestrophin homolog</fullName>
    </submittedName>
</protein>